<evidence type="ECO:0000313" key="3">
    <source>
        <dbReference type="Proteomes" id="UP000581189"/>
    </source>
</evidence>
<keyword evidence="3" id="KW-1185">Reference proteome</keyword>
<evidence type="ECO:0000256" key="1">
    <source>
        <dbReference type="SAM" id="Phobius"/>
    </source>
</evidence>
<keyword evidence="1" id="KW-0472">Membrane</keyword>
<evidence type="ECO:0000313" key="2">
    <source>
        <dbReference type="EMBL" id="MBB1518353.1"/>
    </source>
</evidence>
<keyword evidence="1" id="KW-1133">Transmembrane helix</keyword>
<organism evidence="2 3">
    <name type="scientific">Aquipseudomonas guryensis</name>
    <dbReference type="NCBI Taxonomy" id="2759165"/>
    <lineage>
        <taxon>Bacteria</taxon>
        <taxon>Pseudomonadati</taxon>
        <taxon>Pseudomonadota</taxon>
        <taxon>Gammaproteobacteria</taxon>
        <taxon>Pseudomonadales</taxon>
        <taxon>Pseudomonadaceae</taxon>
        <taxon>Aquipseudomonas</taxon>
    </lineage>
</organism>
<dbReference type="RefSeq" id="WP_182832408.1">
    <property type="nucleotide sequence ID" value="NZ_JACJFN010000001.1"/>
</dbReference>
<comment type="caution">
    <text evidence="2">The sequence shown here is derived from an EMBL/GenBank/DDBJ whole genome shotgun (WGS) entry which is preliminary data.</text>
</comment>
<dbReference type="Proteomes" id="UP000581189">
    <property type="component" value="Unassembled WGS sequence"/>
</dbReference>
<keyword evidence="1" id="KW-0812">Transmembrane</keyword>
<dbReference type="AlphaFoldDB" id="A0A7W4D9B2"/>
<reference evidence="2 3" key="1">
    <citation type="submission" date="2020-08" db="EMBL/GenBank/DDBJ databases">
        <authorList>
            <person name="Kim C.M."/>
        </authorList>
    </citation>
    <scope>NUCLEOTIDE SEQUENCE [LARGE SCALE GENOMIC DNA]</scope>
    <source>
        <strain evidence="2 3">SR9</strain>
    </source>
</reference>
<gene>
    <name evidence="2" type="ORF">H3H45_03825</name>
</gene>
<accession>A0A7W4D9B2</accession>
<protein>
    <submittedName>
        <fullName evidence="2">Uncharacterized protein</fullName>
    </submittedName>
</protein>
<name>A0A7W4D9B2_9GAMM</name>
<feature type="transmembrane region" description="Helical" evidence="1">
    <location>
        <begin position="14"/>
        <end position="35"/>
    </location>
</feature>
<proteinExistence type="predicted"/>
<sequence>MARPTPQHHDSGNLAGLGLFGIVFCVLLSLGAGLLRELPGSHGNDQAALPEIAHSLLSSLRSGH</sequence>
<dbReference type="EMBL" id="JACJFN010000001">
    <property type="protein sequence ID" value="MBB1518353.1"/>
    <property type="molecule type" value="Genomic_DNA"/>
</dbReference>